<dbReference type="InterPro" id="IPR054471">
    <property type="entry name" value="GPIID_WHD"/>
</dbReference>
<dbReference type="AlphaFoldDB" id="A0A3N4JX34"/>
<evidence type="ECO:0000313" key="2">
    <source>
        <dbReference type="EMBL" id="RPB02913.1"/>
    </source>
</evidence>
<name>A0A3N4JX34_9PEZI</name>
<keyword evidence="3" id="KW-1185">Reference proteome</keyword>
<dbReference type="Pfam" id="PF22939">
    <property type="entry name" value="WHD_GPIID"/>
    <property type="match status" value="1"/>
</dbReference>
<proteinExistence type="predicted"/>
<organism evidence="2 3">
    <name type="scientific">Choiromyces venosus 120613-1</name>
    <dbReference type="NCBI Taxonomy" id="1336337"/>
    <lineage>
        <taxon>Eukaryota</taxon>
        <taxon>Fungi</taxon>
        <taxon>Dikarya</taxon>
        <taxon>Ascomycota</taxon>
        <taxon>Pezizomycotina</taxon>
        <taxon>Pezizomycetes</taxon>
        <taxon>Pezizales</taxon>
        <taxon>Tuberaceae</taxon>
        <taxon>Choiromyces</taxon>
    </lineage>
</organism>
<sequence>IATILGETTIHKRREQLKKITSGGLGLDDAYRETLSRMAKRGGQSKLGMDALMWISRSERPMTSKELCFALGVEIGSQDVNSQNIPDIKTVLASCLGLVTVDERSTLRLVHFTFQEYLNSHPDYFGNAYTTLTEICLTYLNHDSVNEISVDHTSAPKGAPFLEYASTYWGFFVTHGMTEGVKSLVLQLL</sequence>
<accession>A0A3N4JX34</accession>
<dbReference type="PANTHER" id="PTHR10039:SF15">
    <property type="entry name" value="NACHT DOMAIN-CONTAINING PROTEIN"/>
    <property type="match status" value="1"/>
</dbReference>
<feature type="domain" description="GPI inositol-deacylase winged helix" evidence="1">
    <location>
        <begin position="38"/>
        <end position="120"/>
    </location>
</feature>
<dbReference type="EMBL" id="ML120365">
    <property type="protein sequence ID" value="RPB02913.1"/>
    <property type="molecule type" value="Genomic_DNA"/>
</dbReference>
<dbReference type="PANTHER" id="PTHR10039">
    <property type="entry name" value="AMELOGENIN"/>
    <property type="match status" value="1"/>
</dbReference>
<gene>
    <name evidence="2" type="ORF">L873DRAFT_1801487</name>
</gene>
<reference evidence="2 3" key="1">
    <citation type="journal article" date="2018" name="Nat. Ecol. Evol.">
        <title>Pezizomycetes genomes reveal the molecular basis of ectomycorrhizal truffle lifestyle.</title>
        <authorList>
            <person name="Murat C."/>
            <person name="Payen T."/>
            <person name="Noel B."/>
            <person name="Kuo A."/>
            <person name="Morin E."/>
            <person name="Chen J."/>
            <person name="Kohler A."/>
            <person name="Krizsan K."/>
            <person name="Balestrini R."/>
            <person name="Da Silva C."/>
            <person name="Montanini B."/>
            <person name="Hainaut M."/>
            <person name="Levati E."/>
            <person name="Barry K.W."/>
            <person name="Belfiori B."/>
            <person name="Cichocki N."/>
            <person name="Clum A."/>
            <person name="Dockter R.B."/>
            <person name="Fauchery L."/>
            <person name="Guy J."/>
            <person name="Iotti M."/>
            <person name="Le Tacon F."/>
            <person name="Lindquist E.A."/>
            <person name="Lipzen A."/>
            <person name="Malagnac F."/>
            <person name="Mello A."/>
            <person name="Molinier V."/>
            <person name="Miyauchi S."/>
            <person name="Poulain J."/>
            <person name="Riccioni C."/>
            <person name="Rubini A."/>
            <person name="Sitrit Y."/>
            <person name="Splivallo R."/>
            <person name="Traeger S."/>
            <person name="Wang M."/>
            <person name="Zifcakova L."/>
            <person name="Wipf D."/>
            <person name="Zambonelli A."/>
            <person name="Paolocci F."/>
            <person name="Nowrousian M."/>
            <person name="Ottonello S."/>
            <person name="Baldrian P."/>
            <person name="Spatafora J.W."/>
            <person name="Henrissat B."/>
            <person name="Nagy L.G."/>
            <person name="Aury J.M."/>
            <person name="Wincker P."/>
            <person name="Grigoriev I.V."/>
            <person name="Bonfante P."/>
            <person name="Martin F.M."/>
        </authorList>
    </citation>
    <scope>NUCLEOTIDE SEQUENCE [LARGE SCALE GENOMIC DNA]</scope>
    <source>
        <strain evidence="2 3">120613-1</strain>
    </source>
</reference>
<evidence type="ECO:0000259" key="1">
    <source>
        <dbReference type="Pfam" id="PF22939"/>
    </source>
</evidence>
<dbReference type="Proteomes" id="UP000276215">
    <property type="component" value="Unassembled WGS sequence"/>
</dbReference>
<evidence type="ECO:0000313" key="3">
    <source>
        <dbReference type="Proteomes" id="UP000276215"/>
    </source>
</evidence>
<feature type="non-terminal residue" evidence="2">
    <location>
        <position position="1"/>
    </location>
</feature>
<feature type="non-terminal residue" evidence="2">
    <location>
        <position position="189"/>
    </location>
</feature>
<dbReference type="OrthoDB" id="195446at2759"/>
<protein>
    <recommendedName>
        <fullName evidence="1">GPI inositol-deacylase winged helix domain-containing protein</fullName>
    </recommendedName>
</protein>